<dbReference type="InterPro" id="IPR001034">
    <property type="entry name" value="DeoR_HTH"/>
</dbReference>
<evidence type="ECO:0000256" key="2">
    <source>
        <dbReference type="ARBA" id="ARBA00023125"/>
    </source>
</evidence>
<name>A0ABQ2PCE7_9NEIS</name>
<dbReference type="PROSITE" id="PS51000">
    <property type="entry name" value="HTH_DEOR_2"/>
    <property type="match status" value="1"/>
</dbReference>
<keyword evidence="3" id="KW-0804">Transcription</keyword>
<dbReference type="InterPro" id="IPR036390">
    <property type="entry name" value="WH_DNA-bd_sf"/>
</dbReference>
<evidence type="ECO:0000256" key="3">
    <source>
        <dbReference type="ARBA" id="ARBA00023163"/>
    </source>
</evidence>
<protein>
    <submittedName>
        <fullName evidence="5">HTH-type transcriptional regulator UlaR</fullName>
    </submittedName>
</protein>
<comment type="caution">
    <text evidence="5">The sequence shown here is derived from an EMBL/GenBank/DDBJ whole genome shotgun (WGS) entry which is preliminary data.</text>
</comment>
<evidence type="ECO:0000256" key="1">
    <source>
        <dbReference type="ARBA" id="ARBA00023015"/>
    </source>
</evidence>
<evidence type="ECO:0000313" key="6">
    <source>
        <dbReference type="Proteomes" id="UP000637267"/>
    </source>
</evidence>
<dbReference type="SMART" id="SM01134">
    <property type="entry name" value="DeoRC"/>
    <property type="match status" value="1"/>
</dbReference>
<dbReference type="SUPFAM" id="SSF46785">
    <property type="entry name" value="Winged helix' DNA-binding domain"/>
    <property type="match status" value="1"/>
</dbReference>
<dbReference type="NCBIfam" id="NF010034">
    <property type="entry name" value="PRK13509.1"/>
    <property type="match status" value="1"/>
</dbReference>
<dbReference type="PANTHER" id="PTHR30363:SF55">
    <property type="entry name" value="HTH-TYPE TRANSCRIPTIONAL REGULATOR ULAR"/>
    <property type="match status" value="1"/>
</dbReference>
<dbReference type="InterPro" id="IPR018356">
    <property type="entry name" value="Tscrpt_reg_HTH_DeoR_CS"/>
</dbReference>
<dbReference type="Pfam" id="PF08220">
    <property type="entry name" value="HTH_DeoR"/>
    <property type="match status" value="1"/>
</dbReference>
<dbReference type="RefSeq" id="WP_188705117.1">
    <property type="nucleotide sequence ID" value="NZ_BMLX01000004.1"/>
</dbReference>
<sequence length="251" mass="26802">MTESQRHNAILALLAERSPVSVHDLIAHVGMSPATARRDLHKLAQAGRLVKVRNGAERIDSSFPAAPWLPLDLRNTPHLDAKNRIAREAATLLAPGDSVVINCGSTAFLLGQQLCGRPVQLITNYFPLASYLVSHDHADLILMGGQYDHSQGITIGDDQSLRYAARWMFTSGSGLTVDGLYKSNIITALSEQKVMRGASKLVVLADGSKVGHGSGMLFAAAKDIAMLITSADADADTVAALRAQGVEVRQV</sequence>
<evidence type="ECO:0000313" key="5">
    <source>
        <dbReference type="EMBL" id="GGP22930.1"/>
    </source>
</evidence>
<dbReference type="SUPFAM" id="SSF100950">
    <property type="entry name" value="NagB/RpiA/CoA transferase-like"/>
    <property type="match status" value="1"/>
</dbReference>
<dbReference type="SMART" id="SM00420">
    <property type="entry name" value="HTH_DEOR"/>
    <property type="match status" value="1"/>
</dbReference>
<dbReference type="InterPro" id="IPR011991">
    <property type="entry name" value="ArsR-like_HTH"/>
</dbReference>
<dbReference type="Pfam" id="PF00455">
    <property type="entry name" value="DeoRC"/>
    <property type="match status" value="1"/>
</dbReference>
<evidence type="ECO:0000259" key="4">
    <source>
        <dbReference type="PROSITE" id="PS51000"/>
    </source>
</evidence>
<dbReference type="Gene3D" id="1.10.10.10">
    <property type="entry name" value="Winged helix-like DNA-binding domain superfamily/Winged helix DNA-binding domain"/>
    <property type="match status" value="1"/>
</dbReference>
<gene>
    <name evidence="5" type="primary">ulaR</name>
    <name evidence="5" type="ORF">GCM10010970_29300</name>
</gene>
<proteinExistence type="predicted"/>
<feature type="domain" description="HTH deoR-type" evidence="4">
    <location>
        <begin position="3"/>
        <end position="58"/>
    </location>
</feature>
<keyword evidence="2" id="KW-0238">DNA-binding</keyword>
<dbReference type="InterPro" id="IPR036388">
    <property type="entry name" value="WH-like_DNA-bd_sf"/>
</dbReference>
<dbReference type="Proteomes" id="UP000637267">
    <property type="component" value="Unassembled WGS sequence"/>
</dbReference>
<keyword evidence="1" id="KW-0805">Transcription regulation</keyword>
<dbReference type="EMBL" id="BMLX01000004">
    <property type="protein sequence ID" value="GGP22930.1"/>
    <property type="molecule type" value="Genomic_DNA"/>
</dbReference>
<dbReference type="PROSITE" id="PS00894">
    <property type="entry name" value="HTH_DEOR_1"/>
    <property type="match status" value="1"/>
</dbReference>
<dbReference type="PANTHER" id="PTHR30363">
    <property type="entry name" value="HTH-TYPE TRANSCRIPTIONAL REGULATOR SRLR-RELATED"/>
    <property type="match status" value="1"/>
</dbReference>
<accession>A0ABQ2PCE7</accession>
<dbReference type="InterPro" id="IPR014036">
    <property type="entry name" value="DeoR-like_C"/>
</dbReference>
<dbReference type="CDD" id="cd00090">
    <property type="entry name" value="HTH_ARSR"/>
    <property type="match status" value="1"/>
</dbReference>
<dbReference type="InterPro" id="IPR050313">
    <property type="entry name" value="Carb_Metab_HTH_regulators"/>
</dbReference>
<organism evidence="5 6">
    <name type="scientific">Silvimonas iriomotensis</name>
    <dbReference type="NCBI Taxonomy" id="449662"/>
    <lineage>
        <taxon>Bacteria</taxon>
        <taxon>Pseudomonadati</taxon>
        <taxon>Pseudomonadota</taxon>
        <taxon>Betaproteobacteria</taxon>
        <taxon>Neisseriales</taxon>
        <taxon>Chitinibacteraceae</taxon>
        <taxon>Silvimonas</taxon>
    </lineage>
</organism>
<reference evidence="6" key="1">
    <citation type="journal article" date="2019" name="Int. J. Syst. Evol. Microbiol.">
        <title>The Global Catalogue of Microorganisms (GCM) 10K type strain sequencing project: providing services to taxonomists for standard genome sequencing and annotation.</title>
        <authorList>
            <consortium name="The Broad Institute Genomics Platform"/>
            <consortium name="The Broad Institute Genome Sequencing Center for Infectious Disease"/>
            <person name="Wu L."/>
            <person name="Ma J."/>
        </authorList>
    </citation>
    <scope>NUCLEOTIDE SEQUENCE [LARGE SCALE GENOMIC DNA]</scope>
    <source>
        <strain evidence="6">CGMCC 1.8859</strain>
    </source>
</reference>
<keyword evidence="6" id="KW-1185">Reference proteome</keyword>
<dbReference type="InterPro" id="IPR037171">
    <property type="entry name" value="NagB/RpiA_transferase-like"/>
</dbReference>